<evidence type="ECO:0000313" key="1">
    <source>
        <dbReference type="EMBL" id="KLD66168.1"/>
    </source>
</evidence>
<reference evidence="1 2" key="1">
    <citation type="journal article" date="2015" name="Antonie Van Leeuwenhoek">
        <title>A phylogenomic and molecular marker based taxonomic framework for the order Xanthomonadales: proposal to transfer the families Algiphilaceae and Solimonadaceae to the order Nevskiales ord. nov. and to create a new family within the order Xanthomonadales, the family Rhodanobacteraceae fam. nov., containing the genus Rhodanobacter and its closest relatives.</title>
        <authorList>
            <person name="Naushad S."/>
            <person name="Adeolu M."/>
            <person name="Wong S."/>
            <person name="Sohail M."/>
            <person name="Schellhorn H.E."/>
            <person name="Gupta R.S."/>
        </authorList>
    </citation>
    <scope>NUCLEOTIDE SEQUENCE [LARGE SCALE GENOMIC DNA]</scope>
    <source>
        <strain evidence="1 2">DSM 16301</strain>
    </source>
</reference>
<comment type="caution">
    <text evidence="1">The sequence shown here is derived from an EMBL/GenBank/DDBJ whole genome shotgun (WGS) entry which is preliminary data.</text>
</comment>
<dbReference type="AlphaFoldDB" id="A0A0G9H9B5"/>
<dbReference type="PATRIC" id="fig|1440762.4.peg.71"/>
<sequence length="90" mass="9338">MSITLHIDRLVVDQALLGEGGARALREGIERELSLRLMQGGTVEALQRIGAVAELPACRLPMASHPGEGLGARIASGIQQGLGVGRGGTR</sequence>
<organism evidence="1 2">
    <name type="scientific">Dyella japonica DSM 16301</name>
    <dbReference type="NCBI Taxonomy" id="1440762"/>
    <lineage>
        <taxon>Bacteria</taxon>
        <taxon>Pseudomonadati</taxon>
        <taxon>Pseudomonadota</taxon>
        <taxon>Gammaproteobacteria</taxon>
        <taxon>Lysobacterales</taxon>
        <taxon>Rhodanobacteraceae</taxon>
        <taxon>Dyella</taxon>
    </lineage>
</organism>
<protein>
    <submittedName>
        <fullName evidence="1">Uncharacterized protein</fullName>
    </submittedName>
</protein>
<name>A0A0G9H9B5_9GAMM</name>
<dbReference type="EMBL" id="JPLA01000001">
    <property type="protein sequence ID" value="KLD66168.1"/>
    <property type="molecule type" value="Genomic_DNA"/>
</dbReference>
<proteinExistence type="predicted"/>
<dbReference type="RefSeq" id="WP_046969871.1">
    <property type="nucleotide sequence ID" value="NZ_JPLA01000001.1"/>
</dbReference>
<dbReference type="STRING" id="1440762.Y882_00380"/>
<gene>
    <name evidence="1" type="ORF">Y882_00380</name>
</gene>
<evidence type="ECO:0000313" key="2">
    <source>
        <dbReference type="Proteomes" id="UP000035481"/>
    </source>
</evidence>
<dbReference type="Proteomes" id="UP000035481">
    <property type="component" value="Unassembled WGS sequence"/>
</dbReference>
<accession>A0A0G9H9B5</accession>
<dbReference type="OrthoDB" id="5959168at2"/>